<comment type="caution">
    <text evidence="8">The sequence shown here is derived from an EMBL/GenBank/DDBJ whole genome shotgun (WGS) entry which is preliminary data.</text>
</comment>
<dbReference type="InterPro" id="IPR025166">
    <property type="entry name" value="Integrase_DNA_bind_dom"/>
</dbReference>
<dbReference type="InterPro" id="IPR053876">
    <property type="entry name" value="Phage_int_M"/>
</dbReference>
<evidence type="ECO:0000313" key="9">
    <source>
        <dbReference type="Proteomes" id="UP000036890"/>
    </source>
</evidence>
<dbReference type="InterPro" id="IPR044068">
    <property type="entry name" value="CB"/>
</dbReference>
<dbReference type="InterPro" id="IPR010998">
    <property type="entry name" value="Integrase_recombinase_N"/>
</dbReference>
<dbReference type="Gene3D" id="1.10.443.10">
    <property type="entry name" value="Intergrase catalytic core"/>
    <property type="match status" value="1"/>
</dbReference>
<dbReference type="InterPro" id="IPR011010">
    <property type="entry name" value="DNA_brk_join_enz"/>
</dbReference>
<dbReference type="GO" id="GO:0006310">
    <property type="term" value="P:DNA recombination"/>
    <property type="evidence" value="ECO:0007669"/>
    <property type="project" value="UniProtKB-KW"/>
</dbReference>
<dbReference type="GO" id="GO:0015074">
    <property type="term" value="P:DNA integration"/>
    <property type="evidence" value="ECO:0007669"/>
    <property type="project" value="UniProtKB-KW"/>
</dbReference>
<dbReference type="InterPro" id="IPR002104">
    <property type="entry name" value="Integrase_catalytic"/>
</dbReference>
<keyword evidence="4" id="KW-0233">DNA recombination</keyword>
<evidence type="ECO:0000256" key="4">
    <source>
        <dbReference type="ARBA" id="ARBA00023172"/>
    </source>
</evidence>
<sequence length="404" mass="44756">MLTDTKVRTLKPKAAAYRIADSNGLCIEVRPTGSKAWRYRYRYAGRASIVTLDEYPSMSLQAARVERDRLRALLRGGANPAQVARAEKAAQGERAANTFGAIGLELLAKRTKEGLSPGSVVRERRLIEKDLAGLADLPVGDITAPVLLAALRKLEQRGVVETAHRARAHAGRIFRYAIATGRADRNPAQDLTGALEQPQTKHFASVTDPAVIGSLLRALWGYQGALVTQAALKLAPMLFVRPGELRQAKWADIDLDAAEWRYVTSKTKTPHIVPLSSQAVEVLRDLYPYTKRSEFVFPGVRSAQKPMSENTLNAALRNLGFDSDTMVGHGFRAMARTVLDEVLGYRPDYIEHQLAHAVKDPLGRAYNRATHLPERRKMMQAWSDYLDQLRVAEPNVLAFTAKRA</sequence>
<dbReference type="RefSeq" id="WP_010481201.1">
    <property type="nucleotide sequence ID" value="NZ_AJLO02000041.1"/>
</dbReference>
<dbReference type="PANTHER" id="PTHR30629">
    <property type="entry name" value="PROPHAGE INTEGRASE"/>
    <property type="match status" value="1"/>
</dbReference>
<dbReference type="Proteomes" id="UP000036890">
    <property type="component" value="Unassembled WGS sequence"/>
</dbReference>
<feature type="domain" description="Core-binding (CB)" evidence="7">
    <location>
        <begin position="97"/>
        <end position="178"/>
    </location>
</feature>
<name>A0A0L8A5E0_9GAMM</name>
<dbReference type="InterPro" id="IPR038488">
    <property type="entry name" value="Integrase_DNA-bd_sf"/>
</dbReference>
<dbReference type="EMBL" id="AJLO02000041">
    <property type="protein sequence ID" value="KOE97587.1"/>
    <property type="molecule type" value="Genomic_DNA"/>
</dbReference>
<dbReference type="PROSITE" id="PS51898">
    <property type="entry name" value="TYR_RECOMBINASE"/>
    <property type="match status" value="1"/>
</dbReference>
<dbReference type="InterPro" id="IPR050808">
    <property type="entry name" value="Phage_Integrase"/>
</dbReference>
<dbReference type="Pfam" id="PF22022">
    <property type="entry name" value="Phage_int_M"/>
    <property type="match status" value="1"/>
</dbReference>
<dbReference type="Pfam" id="PF00589">
    <property type="entry name" value="Phage_integrase"/>
    <property type="match status" value="1"/>
</dbReference>
<comment type="similarity">
    <text evidence="1">Belongs to the 'phage' integrase family.</text>
</comment>
<protein>
    <submittedName>
        <fullName evidence="8">Integrase</fullName>
    </submittedName>
</protein>
<evidence type="ECO:0000259" key="6">
    <source>
        <dbReference type="PROSITE" id="PS51898"/>
    </source>
</evidence>
<proteinExistence type="inferred from homology"/>
<dbReference type="CDD" id="cd00801">
    <property type="entry name" value="INT_P4_C"/>
    <property type="match status" value="1"/>
</dbReference>
<evidence type="ECO:0000256" key="5">
    <source>
        <dbReference type="PROSITE-ProRule" id="PRU01248"/>
    </source>
</evidence>
<dbReference type="OrthoDB" id="9795573at2"/>
<organism evidence="8 9">
    <name type="scientific">Stenotrophomonas geniculata N1</name>
    <dbReference type="NCBI Taxonomy" id="1167641"/>
    <lineage>
        <taxon>Bacteria</taxon>
        <taxon>Pseudomonadati</taxon>
        <taxon>Pseudomonadota</taxon>
        <taxon>Gammaproteobacteria</taxon>
        <taxon>Lysobacterales</taxon>
        <taxon>Lysobacteraceae</taxon>
        <taxon>Stenotrophomonas</taxon>
    </lineage>
</organism>
<dbReference type="SUPFAM" id="SSF56349">
    <property type="entry name" value="DNA breaking-rejoining enzymes"/>
    <property type="match status" value="1"/>
</dbReference>
<gene>
    <name evidence="8" type="ORF">W7K_19075</name>
</gene>
<dbReference type="PANTHER" id="PTHR30629:SF2">
    <property type="entry name" value="PROPHAGE INTEGRASE INTS-RELATED"/>
    <property type="match status" value="1"/>
</dbReference>
<accession>A0A0L8A5E0</accession>
<keyword evidence="2" id="KW-0229">DNA integration</keyword>
<dbReference type="Gene3D" id="1.10.150.130">
    <property type="match status" value="1"/>
</dbReference>
<keyword evidence="3 5" id="KW-0238">DNA-binding</keyword>
<evidence type="ECO:0000313" key="8">
    <source>
        <dbReference type="EMBL" id="KOE97587.1"/>
    </source>
</evidence>
<evidence type="ECO:0000256" key="3">
    <source>
        <dbReference type="ARBA" id="ARBA00023125"/>
    </source>
</evidence>
<dbReference type="PROSITE" id="PS51900">
    <property type="entry name" value="CB"/>
    <property type="match status" value="1"/>
</dbReference>
<dbReference type="InterPro" id="IPR013762">
    <property type="entry name" value="Integrase-like_cat_sf"/>
</dbReference>
<feature type="domain" description="Tyr recombinase" evidence="6">
    <location>
        <begin position="202"/>
        <end position="384"/>
    </location>
</feature>
<evidence type="ECO:0000259" key="7">
    <source>
        <dbReference type="PROSITE" id="PS51900"/>
    </source>
</evidence>
<reference evidence="8 9" key="1">
    <citation type="journal article" date="2012" name="J. Bacteriol.">
        <title>Genome sequence of a novel nicotine-degrading strain, Pseudomonas geniculata N1.</title>
        <authorList>
            <person name="Tang H."/>
            <person name="Yu H."/>
            <person name="Tai C."/>
            <person name="Huang K."/>
            <person name="Liu Y."/>
            <person name="Wang L."/>
            <person name="Yao Y."/>
            <person name="Wu G."/>
            <person name="Xu P."/>
        </authorList>
    </citation>
    <scope>NUCLEOTIDE SEQUENCE [LARGE SCALE GENOMIC DNA]</scope>
    <source>
        <strain evidence="8 9">N1</strain>
    </source>
</reference>
<evidence type="ECO:0000256" key="1">
    <source>
        <dbReference type="ARBA" id="ARBA00008857"/>
    </source>
</evidence>
<dbReference type="Pfam" id="PF13356">
    <property type="entry name" value="Arm-DNA-bind_3"/>
    <property type="match status" value="1"/>
</dbReference>
<dbReference type="Gene3D" id="3.30.160.390">
    <property type="entry name" value="Integrase, DNA-binding domain"/>
    <property type="match status" value="1"/>
</dbReference>
<dbReference type="GO" id="GO:0003677">
    <property type="term" value="F:DNA binding"/>
    <property type="evidence" value="ECO:0007669"/>
    <property type="project" value="UniProtKB-UniRule"/>
</dbReference>
<evidence type="ECO:0000256" key="2">
    <source>
        <dbReference type="ARBA" id="ARBA00022908"/>
    </source>
</evidence>
<dbReference type="AlphaFoldDB" id="A0A0L8A5E0"/>